<dbReference type="STRING" id="318479.A0A0N4U5V4"/>
<evidence type="ECO:0000313" key="16">
    <source>
        <dbReference type="WBParaSite" id="DME_0000226001-mRNA-1"/>
    </source>
</evidence>
<keyword evidence="8" id="KW-0378">Hydrolase</keyword>
<dbReference type="InterPro" id="IPR009001">
    <property type="entry name" value="Transl_elong_EF1A/Init_IF2_C"/>
</dbReference>
<keyword evidence="10" id="KW-0648">Protein biosynthesis</keyword>
<dbReference type="EC" id="3.6.5.3" evidence="3"/>
<dbReference type="InterPro" id="IPR004160">
    <property type="entry name" value="Transl_elong_EFTu/EF1A_C"/>
</dbReference>
<dbReference type="GO" id="GO:0046872">
    <property type="term" value="F:metal ion binding"/>
    <property type="evidence" value="ECO:0007669"/>
    <property type="project" value="UniProtKB-KW"/>
</dbReference>
<evidence type="ECO:0000259" key="12">
    <source>
        <dbReference type="PROSITE" id="PS51722"/>
    </source>
</evidence>
<dbReference type="GO" id="GO:0005739">
    <property type="term" value="C:mitochondrion"/>
    <property type="evidence" value="ECO:0007669"/>
    <property type="project" value="TreeGrafter"/>
</dbReference>
<evidence type="ECO:0000256" key="5">
    <source>
        <dbReference type="ARBA" id="ARBA00022723"/>
    </source>
</evidence>
<dbReference type="GO" id="GO:0003924">
    <property type="term" value="F:GTPase activity"/>
    <property type="evidence" value="ECO:0007669"/>
    <property type="project" value="InterPro"/>
</dbReference>
<dbReference type="Pfam" id="PF03143">
    <property type="entry name" value="GTP_EFTU_D3"/>
    <property type="match status" value="1"/>
</dbReference>
<dbReference type="WBParaSite" id="DME_0000226001-mRNA-1">
    <property type="protein sequence ID" value="DME_0000226001-mRNA-1"/>
    <property type="gene ID" value="DME_0000226001"/>
</dbReference>
<sequence>MFKRVAMLLKQFVQLKPISYCSQSLLVFSSFSRNFSINPSKTKSSNISNSLTKENLNVGTIGHIDHGKTTLTAAITRFVPFDQIDKGAEERRRGITINLAYIGYETEKRRYAHTDCPGHSDFIKNMITGTAQMDVAILVVAATDGVMTQTKEHLLLAQQIGISRIVVFINKVDVVDEDTVILVEIEIRELLQEHGFADDCITVVKGSALRALQTDETECIDELLSALDNIPLPKRLQDVPLLMPITSRIIVKGRGTVAVGTIERGMLKKGDSVEIKGAEGCFQARALDIQVFGKSVSKVEAGDHCGILCKGIKADNINRGMWLGAVGSIHTSNFLKTELYLLSEKDGGRRTAIRSGYTIKIYCTTWDEVARIHLDSDLLMPGGHCSAYLALNKKIPVESSRPFTLRDHSTHQTIAHGIIREILPALDTTTKLGLKILDEAVENI</sequence>
<dbReference type="InterPro" id="IPR050055">
    <property type="entry name" value="EF-Tu_GTPase"/>
</dbReference>
<dbReference type="OrthoDB" id="2067at2759"/>
<dbReference type="GO" id="GO:0003746">
    <property type="term" value="F:translation elongation factor activity"/>
    <property type="evidence" value="ECO:0007669"/>
    <property type="project" value="UniProtKB-KW"/>
</dbReference>
<dbReference type="AlphaFoldDB" id="A0A0N4U5V4"/>
<dbReference type="InterPro" id="IPR009000">
    <property type="entry name" value="Transl_B-barrel_sf"/>
</dbReference>
<protein>
    <recommendedName>
        <fullName evidence="3">protein-synthesizing GTPase</fullName>
        <ecNumber evidence="3">3.6.5.3</ecNumber>
    </recommendedName>
</protein>
<dbReference type="Proteomes" id="UP000274756">
    <property type="component" value="Unassembled WGS sequence"/>
</dbReference>
<dbReference type="InterPro" id="IPR027417">
    <property type="entry name" value="P-loop_NTPase"/>
</dbReference>
<dbReference type="SUPFAM" id="SSF52540">
    <property type="entry name" value="P-loop containing nucleoside triphosphate hydrolases"/>
    <property type="match status" value="1"/>
</dbReference>
<keyword evidence="6" id="KW-0547">Nucleotide-binding</keyword>
<evidence type="ECO:0000256" key="6">
    <source>
        <dbReference type="ARBA" id="ARBA00022741"/>
    </source>
</evidence>
<keyword evidence="15" id="KW-1185">Reference proteome</keyword>
<evidence type="ECO:0000256" key="10">
    <source>
        <dbReference type="ARBA" id="ARBA00022917"/>
    </source>
</evidence>
<dbReference type="PANTHER" id="PTHR43721:SF2">
    <property type="entry name" value="ELONGATION FACTOR TU, MITOCHONDRIAL"/>
    <property type="match status" value="1"/>
</dbReference>
<comment type="subunit">
    <text evidence="2">Monomer.</text>
</comment>
<dbReference type="SUPFAM" id="SSF50465">
    <property type="entry name" value="EF-Tu/eEF-1alpha/eIF2-gamma C-terminal domain"/>
    <property type="match status" value="1"/>
</dbReference>
<keyword evidence="9" id="KW-0460">Magnesium</keyword>
<dbReference type="Gene3D" id="2.40.30.10">
    <property type="entry name" value="Translation factors"/>
    <property type="match status" value="2"/>
</dbReference>
<dbReference type="Proteomes" id="UP000038040">
    <property type="component" value="Unplaced"/>
</dbReference>
<evidence type="ECO:0000313" key="14">
    <source>
        <dbReference type="Proteomes" id="UP000038040"/>
    </source>
</evidence>
<dbReference type="EMBL" id="UYYG01001156">
    <property type="protein sequence ID" value="VDN56647.1"/>
    <property type="molecule type" value="Genomic_DNA"/>
</dbReference>
<proteinExistence type="inferred from homology"/>
<dbReference type="SUPFAM" id="SSF50447">
    <property type="entry name" value="Translation proteins"/>
    <property type="match status" value="1"/>
</dbReference>
<dbReference type="Gene3D" id="3.40.50.300">
    <property type="entry name" value="P-loop containing nucleotide triphosphate hydrolases"/>
    <property type="match status" value="1"/>
</dbReference>
<evidence type="ECO:0000256" key="1">
    <source>
        <dbReference type="ARBA" id="ARBA00007249"/>
    </source>
</evidence>
<keyword evidence="7" id="KW-0251">Elongation factor</keyword>
<dbReference type="PRINTS" id="PR00315">
    <property type="entry name" value="ELONGATNFCT"/>
</dbReference>
<dbReference type="PROSITE" id="PS00301">
    <property type="entry name" value="G_TR_1"/>
    <property type="match status" value="1"/>
</dbReference>
<evidence type="ECO:0000313" key="15">
    <source>
        <dbReference type="Proteomes" id="UP000274756"/>
    </source>
</evidence>
<name>A0A0N4U5V4_DRAME</name>
<evidence type="ECO:0000256" key="8">
    <source>
        <dbReference type="ARBA" id="ARBA00022801"/>
    </source>
</evidence>
<gene>
    <name evidence="13" type="ORF">DME_LOCUS6620</name>
</gene>
<evidence type="ECO:0000256" key="7">
    <source>
        <dbReference type="ARBA" id="ARBA00022768"/>
    </source>
</evidence>
<organism evidence="14 16">
    <name type="scientific">Dracunculus medinensis</name>
    <name type="common">Guinea worm</name>
    <dbReference type="NCBI Taxonomy" id="318479"/>
    <lineage>
        <taxon>Eukaryota</taxon>
        <taxon>Metazoa</taxon>
        <taxon>Ecdysozoa</taxon>
        <taxon>Nematoda</taxon>
        <taxon>Chromadorea</taxon>
        <taxon>Rhabditida</taxon>
        <taxon>Spirurina</taxon>
        <taxon>Dracunculoidea</taxon>
        <taxon>Dracunculidae</taxon>
        <taxon>Dracunculus</taxon>
    </lineage>
</organism>
<dbReference type="GO" id="GO:0005525">
    <property type="term" value="F:GTP binding"/>
    <property type="evidence" value="ECO:0007669"/>
    <property type="project" value="UniProtKB-KW"/>
</dbReference>
<dbReference type="Pfam" id="PF00009">
    <property type="entry name" value="GTP_EFTU"/>
    <property type="match status" value="1"/>
</dbReference>
<reference evidence="13 15" key="2">
    <citation type="submission" date="2018-11" db="EMBL/GenBank/DDBJ databases">
        <authorList>
            <consortium name="Pathogen Informatics"/>
        </authorList>
    </citation>
    <scope>NUCLEOTIDE SEQUENCE [LARGE SCALE GENOMIC DNA]</scope>
</reference>
<accession>A0A0N4U5V4</accession>
<dbReference type="FunFam" id="2.40.30.10:FF:000085">
    <property type="entry name" value="Elongation factor Tu"/>
    <property type="match status" value="1"/>
</dbReference>
<dbReference type="FunFam" id="3.40.50.300:FF:000576">
    <property type="entry name" value="Elongation factor Tu"/>
    <property type="match status" value="1"/>
</dbReference>
<dbReference type="InterPro" id="IPR004161">
    <property type="entry name" value="EFTu-like_2"/>
</dbReference>
<evidence type="ECO:0000256" key="3">
    <source>
        <dbReference type="ARBA" id="ARBA00011986"/>
    </source>
</evidence>
<feature type="domain" description="Tr-type G" evidence="12">
    <location>
        <begin position="53"/>
        <end position="237"/>
    </location>
</feature>
<dbReference type="PANTHER" id="PTHR43721">
    <property type="entry name" value="ELONGATION FACTOR TU-RELATED"/>
    <property type="match status" value="1"/>
</dbReference>
<evidence type="ECO:0000256" key="2">
    <source>
        <dbReference type="ARBA" id="ARBA00011245"/>
    </source>
</evidence>
<keyword evidence="4" id="KW-0963">Cytoplasm</keyword>
<evidence type="ECO:0000256" key="11">
    <source>
        <dbReference type="ARBA" id="ARBA00023134"/>
    </source>
</evidence>
<keyword evidence="5" id="KW-0479">Metal-binding</keyword>
<dbReference type="InterPro" id="IPR031157">
    <property type="entry name" value="G_TR_CS"/>
</dbReference>
<evidence type="ECO:0000313" key="13">
    <source>
        <dbReference type="EMBL" id="VDN56647.1"/>
    </source>
</evidence>
<dbReference type="Pfam" id="PF03144">
    <property type="entry name" value="GTP_EFTU_D2"/>
    <property type="match status" value="1"/>
</dbReference>
<dbReference type="GO" id="GO:0070125">
    <property type="term" value="P:mitochondrial translational elongation"/>
    <property type="evidence" value="ECO:0007669"/>
    <property type="project" value="TreeGrafter"/>
</dbReference>
<evidence type="ECO:0000256" key="4">
    <source>
        <dbReference type="ARBA" id="ARBA00022490"/>
    </source>
</evidence>
<keyword evidence="11" id="KW-0342">GTP-binding</keyword>
<dbReference type="InterPro" id="IPR000795">
    <property type="entry name" value="T_Tr_GTP-bd_dom"/>
</dbReference>
<reference evidence="16" key="1">
    <citation type="submission" date="2017-02" db="UniProtKB">
        <authorList>
            <consortium name="WormBaseParasite"/>
        </authorList>
    </citation>
    <scope>IDENTIFICATION</scope>
</reference>
<comment type="similarity">
    <text evidence="1">Belongs to the TRAFAC class translation factor GTPase superfamily. Classic translation factor GTPase family. EF-Tu/EF-1A subfamily.</text>
</comment>
<evidence type="ECO:0000256" key="9">
    <source>
        <dbReference type="ARBA" id="ARBA00022842"/>
    </source>
</evidence>
<dbReference type="PROSITE" id="PS51722">
    <property type="entry name" value="G_TR_2"/>
    <property type="match status" value="1"/>
</dbReference>